<accession>A0ACC2PD26</accession>
<sequence length="199" mass="21847">MMAHTLSRDLSNGDWTIAIQTTTNNSWIANSGQKDEFPQTSSGKFTGVKGLPFPDVFEYRKFQDSMAMQSQYTSLMEDAIARIGKTGLLLQEAINAHSHARRASLKDVTQTSLEHTRNLLEEVRNISADFSRTTTSVHLTPINPGPSGKQTRPIQQLLPQSVTTPPLPAPNARPAAIPRAPIVVPFTATAFPVVKKKKL</sequence>
<keyword evidence="2" id="KW-1185">Reference proteome</keyword>
<protein>
    <submittedName>
        <fullName evidence="1">Uncharacterized protein</fullName>
    </submittedName>
</protein>
<evidence type="ECO:0000313" key="2">
    <source>
        <dbReference type="Proteomes" id="UP001239111"/>
    </source>
</evidence>
<gene>
    <name evidence="1" type="ORF">QAD02_016683</name>
</gene>
<name>A0ACC2PD26_9HYME</name>
<evidence type="ECO:0000313" key="1">
    <source>
        <dbReference type="EMBL" id="KAJ8680896.1"/>
    </source>
</evidence>
<dbReference type="Proteomes" id="UP001239111">
    <property type="component" value="Chromosome 2"/>
</dbReference>
<proteinExistence type="predicted"/>
<dbReference type="EMBL" id="CM056742">
    <property type="protein sequence ID" value="KAJ8680896.1"/>
    <property type="molecule type" value="Genomic_DNA"/>
</dbReference>
<comment type="caution">
    <text evidence="1">The sequence shown here is derived from an EMBL/GenBank/DDBJ whole genome shotgun (WGS) entry which is preliminary data.</text>
</comment>
<reference evidence="1" key="1">
    <citation type="submission" date="2023-04" db="EMBL/GenBank/DDBJ databases">
        <title>A chromosome-level genome assembly of the parasitoid wasp Eretmocerus hayati.</title>
        <authorList>
            <person name="Zhong Y."/>
            <person name="Liu S."/>
            <person name="Liu Y."/>
        </authorList>
    </citation>
    <scope>NUCLEOTIDE SEQUENCE</scope>
    <source>
        <strain evidence="1">ZJU_SS_LIU_2023</strain>
    </source>
</reference>
<organism evidence="1 2">
    <name type="scientific">Eretmocerus hayati</name>
    <dbReference type="NCBI Taxonomy" id="131215"/>
    <lineage>
        <taxon>Eukaryota</taxon>
        <taxon>Metazoa</taxon>
        <taxon>Ecdysozoa</taxon>
        <taxon>Arthropoda</taxon>
        <taxon>Hexapoda</taxon>
        <taxon>Insecta</taxon>
        <taxon>Pterygota</taxon>
        <taxon>Neoptera</taxon>
        <taxon>Endopterygota</taxon>
        <taxon>Hymenoptera</taxon>
        <taxon>Apocrita</taxon>
        <taxon>Proctotrupomorpha</taxon>
        <taxon>Chalcidoidea</taxon>
        <taxon>Aphelinidae</taxon>
        <taxon>Aphelininae</taxon>
        <taxon>Eretmocerus</taxon>
    </lineage>
</organism>